<proteinExistence type="predicted"/>
<evidence type="ECO:0000256" key="1">
    <source>
        <dbReference type="SAM" id="MobiDB-lite"/>
    </source>
</evidence>
<name>A0ABP1A1N0_9BRYO</name>
<dbReference type="EMBL" id="CAXHBF010000106">
    <property type="protein sequence ID" value="CAK9855151.1"/>
    <property type="molecule type" value="Genomic_DNA"/>
</dbReference>
<feature type="compositionally biased region" description="Basic and acidic residues" evidence="1">
    <location>
        <begin position="81"/>
        <end position="102"/>
    </location>
</feature>
<dbReference type="Proteomes" id="UP001497522">
    <property type="component" value="Unassembled WGS sequence"/>
</dbReference>
<protein>
    <submittedName>
        <fullName evidence="2">Uncharacterized protein</fullName>
    </submittedName>
</protein>
<feature type="region of interest" description="Disordered" evidence="1">
    <location>
        <begin position="81"/>
        <end position="105"/>
    </location>
</feature>
<evidence type="ECO:0000313" key="3">
    <source>
        <dbReference type="EMBL" id="CAK9879315.1"/>
    </source>
</evidence>
<dbReference type="EMBL" id="OZ023708">
    <property type="protein sequence ID" value="CAK9879315.1"/>
    <property type="molecule type" value="Genomic_DNA"/>
</dbReference>
<organism evidence="2 4">
    <name type="scientific">Sphagnum jensenii</name>
    <dbReference type="NCBI Taxonomy" id="128206"/>
    <lineage>
        <taxon>Eukaryota</taxon>
        <taxon>Viridiplantae</taxon>
        <taxon>Streptophyta</taxon>
        <taxon>Embryophyta</taxon>
        <taxon>Bryophyta</taxon>
        <taxon>Sphagnophytina</taxon>
        <taxon>Sphagnopsida</taxon>
        <taxon>Sphagnales</taxon>
        <taxon>Sphagnaceae</taxon>
        <taxon>Sphagnum</taxon>
    </lineage>
</organism>
<reference evidence="2" key="1">
    <citation type="submission" date="2024-03" db="EMBL/GenBank/DDBJ databases">
        <authorList>
            <consortium name="ELIXIR-Norway"/>
            <consortium name="Elixir Norway"/>
        </authorList>
    </citation>
    <scope>NUCLEOTIDE SEQUENCE</scope>
</reference>
<keyword evidence="4" id="KW-1185">Reference proteome</keyword>
<evidence type="ECO:0000313" key="4">
    <source>
        <dbReference type="Proteomes" id="UP001497522"/>
    </source>
</evidence>
<gene>
    <name evidence="3" type="ORF">CSSPJE1EN2_LOCUS20879</name>
    <name evidence="2" type="ORF">CSSPJE1EN2_LOCUS25083</name>
</gene>
<dbReference type="Proteomes" id="UP001497522">
    <property type="component" value="Chromosome 7"/>
</dbReference>
<sequence length="128" mass="14151">MHDPLSSMRLNIGGRKTNVASRKNYAAIALKSKLIPMLSLAYKKTSQRLPVSSDLQLQNLQQDVILTALLNTVATQTQIHETRREARASERASTKQIDEAREMATATARRQTLSRLGFGGFSTGEILP</sequence>
<evidence type="ECO:0000313" key="2">
    <source>
        <dbReference type="EMBL" id="CAK9855151.1"/>
    </source>
</evidence>
<accession>A0ABP1A1N0</accession>